<organism evidence="1 2">
    <name type="scientific">Pseudotabrizicola sediminis</name>
    <dbReference type="NCBI Taxonomy" id="2486418"/>
    <lineage>
        <taxon>Bacteria</taxon>
        <taxon>Pseudomonadati</taxon>
        <taxon>Pseudomonadota</taxon>
        <taxon>Alphaproteobacteria</taxon>
        <taxon>Rhodobacterales</taxon>
        <taxon>Paracoccaceae</taxon>
        <taxon>Pseudotabrizicola</taxon>
    </lineage>
</organism>
<evidence type="ECO:0000313" key="1">
    <source>
        <dbReference type="EMBL" id="TGD44050.1"/>
    </source>
</evidence>
<protein>
    <recommendedName>
        <fullName evidence="3">Glycosyltransferase</fullName>
    </recommendedName>
</protein>
<dbReference type="PANTHER" id="PTHR40743">
    <property type="entry name" value="NUCLEOTIDE-DIPHOSPHO-SUGAR TRANSFERASE CONTAINING PROTEIN"/>
    <property type="match status" value="1"/>
</dbReference>
<name>A0ABY2KN43_9RHOB</name>
<comment type="caution">
    <text evidence="1">The sequence shown here is derived from an EMBL/GenBank/DDBJ whole genome shotgun (WGS) entry which is preliminary data.</text>
</comment>
<dbReference type="SUPFAM" id="SSF53448">
    <property type="entry name" value="Nucleotide-diphospho-sugar transferases"/>
    <property type="match status" value="1"/>
</dbReference>
<evidence type="ECO:0008006" key="3">
    <source>
        <dbReference type="Google" id="ProtNLM"/>
    </source>
</evidence>
<proteinExistence type="predicted"/>
<dbReference type="Proteomes" id="UP000297741">
    <property type="component" value="Unassembled WGS sequence"/>
</dbReference>
<dbReference type="InterPro" id="IPR029044">
    <property type="entry name" value="Nucleotide-diphossugar_trans"/>
</dbReference>
<gene>
    <name evidence="1" type="ORF">EEB11_04875</name>
</gene>
<reference evidence="1 2" key="1">
    <citation type="submission" date="2018-11" db="EMBL/GenBank/DDBJ databases">
        <title>Tabrizicola sp. isolated from sediment of alpine lake.</title>
        <authorList>
            <person name="Liu Z."/>
        </authorList>
    </citation>
    <scope>NUCLEOTIDE SEQUENCE [LARGE SCALE GENOMIC DNA]</scope>
    <source>
        <strain evidence="1 2">DRYC-M-16</strain>
    </source>
</reference>
<dbReference type="Gene3D" id="3.90.550.10">
    <property type="entry name" value="Spore Coat Polysaccharide Biosynthesis Protein SpsA, Chain A"/>
    <property type="match status" value="1"/>
</dbReference>
<dbReference type="SUPFAM" id="SSF53756">
    <property type="entry name" value="UDP-Glycosyltransferase/glycogen phosphorylase"/>
    <property type="match status" value="1"/>
</dbReference>
<keyword evidence="2" id="KW-1185">Reference proteome</keyword>
<dbReference type="RefSeq" id="WP_135429310.1">
    <property type="nucleotide sequence ID" value="NZ_RPEM01000003.1"/>
</dbReference>
<sequence length="964" mass="105895">MITLVTTIGDLPSDRRDPVVAALRSNLALAAVAQIVVLTEGNPDWFAAAAGGEAGRIHIENTVARPTFADLFSAANRCLAHGARVVAVLNADISLADSGSALRLTETLEAMTGDGPPVVFALARHDIDAGGPAITLYDSNGLPNTISADAWAFCQPLRLTRELFYSPGQMNCDMLLTHDLLGSGFKVFNPCLDVVLQHHEPSKDDAFYRAKNNETQVQDLWERHVSLNAVSPWNYFGNPWVRTGWLTAGYRPAPASTSAGKILVCVPSGTERQLEAVLPDLHHLSDRHGHEVVILCDADPGPIIADNLALLAEFPAASVQRPLHGVMALRRALLAGDQHGMKSLAFTAAIDRIDAALLAEVEGVVLTLGLPGPRPAPVDFGCTLITSVFRAEDFMRGFLANCSRLDGYGSQIEHVFLVSTLSAHEADLLDTHLSSQPSTTLLWYRKDPGLYACWNSGIRVARTPYVSNANVDDLRDPAHVATLVADLETRPEVLVAASALNPFTTFPDDGTLPDNRDAWYADRAGAFGFHDLASLTDQTPPGLVPVNMPHCMPVWRRALHARFGWFDEGRYGTYADWAFWLKVMQGGGSGWLNPAPLGFYFVNPTSHNRRGTDLDRLHKVVEEEYLPAFLARRGGVPPMQNAPLPDAPRRLCLGQKGRDYGQHRNNFNTLVNALTPLETEAGDGVLFIPFLERQFVWGTETGEARSPDVRPLTRPWIGILHIPFDAPDWFEPATRPETFLSSTLFRQSLPACRGIVTLAQDLEADLNRFLPGLPTLAVKHPTGYDATPFDPVAYRAAPAVVQVGDWLRRLQAIHRLRAPGHRRIMLTKHWTRAFLDREIAVFGDQRDPGVEMVEFIPNDRYDELLSSSVVLCLLYGTAANNVVIECIARATPILINPLPAVVEYLGADYPLYVTDEAEADRALSIPGLVEEGHRHLVQRQARIDLSYEGFCRAVAGSDFYMRLQ</sequence>
<evidence type="ECO:0000313" key="2">
    <source>
        <dbReference type="Proteomes" id="UP000297741"/>
    </source>
</evidence>
<dbReference type="PANTHER" id="PTHR40743:SF1">
    <property type="entry name" value="POSSIBLE GLYCOSYLTRANSFERASE"/>
    <property type="match status" value="1"/>
</dbReference>
<dbReference type="EMBL" id="RPEM01000003">
    <property type="protein sequence ID" value="TGD44050.1"/>
    <property type="molecule type" value="Genomic_DNA"/>
</dbReference>
<accession>A0ABY2KN43</accession>